<accession>A0A8R7TH25</accession>
<evidence type="ECO:0000313" key="1">
    <source>
        <dbReference type="EnsemblPlants" id="TuG1812G0200002726.01.T01"/>
    </source>
</evidence>
<organism evidence="1 2">
    <name type="scientific">Triticum urartu</name>
    <name type="common">Red wild einkorn</name>
    <name type="synonym">Crithodium urartu</name>
    <dbReference type="NCBI Taxonomy" id="4572"/>
    <lineage>
        <taxon>Eukaryota</taxon>
        <taxon>Viridiplantae</taxon>
        <taxon>Streptophyta</taxon>
        <taxon>Embryophyta</taxon>
        <taxon>Tracheophyta</taxon>
        <taxon>Spermatophyta</taxon>
        <taxon>Magnoliopsida</taxon>
        <taxon>Liliopsida</taxon>
        <taxon>Poales</taxon>
        <taxon>Poaceae</taxon>
        <taxon>BOP clade</taxon>
        <taxon>Pooideae</taxon>
        <taxon>Triticodae</taxon>
        <taxon>Triticeae</taxon>
        <taxon>Triticinae</taxon>
        <taxon>Triticum</taxon>
    </lineage>
</organism>
<name>A0A8R7TH25_TRIUA</name>
<dbReference type="EnsemblPlants" id="TuG1812G0200002726.01.T01">
    <property type="protein sequence ID" value="TuG1812G0200002726.01.T01"/>
    <property type="gene ID" value="TuG1812G0200002726.01"/>
</dbReference>
<evidence type="ECO:0000313" key="2">
    <source>
        <dbReference type="Proteomes" id="UP000015106"/>
    </source>
</evidence>
<reference evidence="2" key="1">
    <citation type="journal article" date="2013" name="Nature">
        <title>Draft genome of the wheat A-genome progenitor Triticum urartu.</title>
        <authorList>
            <person name="Ling H.Q."/>
            <person name="Zhao S."/>
            <person name="Liu D."/>
            <person name="Wang J."/>
            <person name="Sun H."/>
            <person name="Zhang C."/>
            <person name="Fan H."/>
            <person name="Li D."/>
            <person name="Dong L."/>
            <person name="Tao Y."/>
            <person name="Gao C."/>
            <person name="Wu H."/>
            <person name="Li Y."/>
            <person name="Cui Y."/>
            <person name="Guo X."/>
            <person name="Zheng S."/>
            <person name="Wang B."/>
            <person name="Yu K."/>
            <person name="Liang Q."/>
            <person name="Yang W."/>
            <person name="Lou X."/>
            <person name="Chen J."/>
            <person name="Feng M."/>
            <person name="Jian J."/>
            <person name="Zhang X."/>
            <person name="Luo G."/>
            <person name="Jiang Y."/>
            <person name="Liu J."/>
            <person name="Wang Z."/>
            <person name="Sha Y."/>
            <person name="Zhang B."/>
            <person name="Wu H."/>
            <person name="Tang D."/>
            <person name="Shen Q."/>
            <person name="Xue P."/>
            <person name="Zou S."/>
            <person name="Wang X."/>
            <person name="Liu X."/>
            <person name="Wang F."/>
            <person name="Yang Y."/>
            <person name="An X."/>
            <person name="Dong Z."/>
            <person name="Zhang K."/>
            <person name="Zhang X."/>
            <person name="Luo M.C."/>
            <person name="Dvorak J."/>
            <person name="Tong Y."/>
            <person name="Wang J."/>
            <person name="Yang H."/>
            <person name="Li Z."/>
            <person name="Wang D."/>
            <person name="Zhang A."/>
            <person name="Wang J."/>
        </authorList>
    </citation>
    <scope>NUCLEOTIDE SEQUENCE</scope>
    <source>
        <strain evidence="2">cv. G1812</strain>
    </source>
</reference>
<dbReference type="Gramene" id="TuG1812G0200002726.01.T01">
    <property type="protein sequence ID" value="TuG1812G0200002726.01.T01"/>
    <property type="gene ID" value="TuG1812G0200002726.01"/>
</dbReference>
<dbReference type="Proteomes" id="UP000015106">
    <property type="component" value="Chromosome 2"/>
</dbReference>
<protein>
    <submittedName>
        <fullName evidence="1">Uncharacterized protein</fullName>
    </submittedName>
</protein>
<reference evidence="1" key="3">
    <citation type="submission" date="2022-06" db="UniProtKB">
        <authorList>
            <consortium name="EnsemblPlants"/>
        </authorList>
    </citation>
    <scope>IDENTIFICATION</scope>
</reference>
<dbReference type="AlphaFoldDB" id="A0A8R7TH25"/>
<proteinExistence type="predicted"/>
<sequence length="122" mass="13660">MLLLSCSLGHRTNPSLLRLISFYARLFDGFVLVGGMVQGATPTRFLAVGRCSGATPARTEYCLGYSLPRGRLSKLVGSTLRLKIQDSLSLMHRFFSFTFYVDAPMSWFIFLACHCYASLDYL</sequence>
<keyword evidence="2" id="KW-1185">Reference proteome</keyword>
<reference evidence="1" key="2">
    <citation type="submission" date="2018-03" db="EMBL/GenBank/DDBJ databases">
        <title>The Triticum urartu genome reveals the dynamic nature of wheat genome evolution.</title>
        <authorList>
            <person name="Ling H."/>
            <person name="Ma B."/>
            <person name="Shi X."/>
            <person name="Liu H."/>
            <person name="Dong L."/>
            <person name="Sun H."/>
            <person name="Cao Y."/>
            <person name="Gao Q."/>
            <person name="Zheng S."/>
            <person name="Li Y."/>
            <person name="Yu Y."/>
            <person name="Du H."/>
            <person name="Qi M."/>
            <person name="Li Y."/>
            <person name="Yu H."/>
            <person name="Cui Y."/>
            <person name="Wang N."/>
            <person name="Chen C."/>
            <person name="Wu H."/>
            <person name="Zhao Y."/>
            <person name="Zhang J."/>
            <person name="Li Y."/>
            <person name="Zhou W."/>
            <person name="Zhang B."/>
            <person name="Hu W."/>
            <person name="Eijk M."/>
            <person name="Tang J."/>
            <person name="Witsenboer H."/>
            <person name="Zhao S."/>
            <person name="Li Z."/>
            <person name="Zhang A."/>
            <person name="Wang D."/>
            <person name="Liang C."/>
        </authorList>
    </citation>
    <scope>NUCLEOTIDE SEQUENCE [LARGE SCALE GENOMIC DNA]</scope>
    <source>
        <strain evidence="1">cv. G1812</strain>
    </source>
</reference>